<feature type="chain" id="PRO_5009285616" evidence="7">
    <location>
        <begin position="22"/>
        <end position="984"/>
    </location>
</feature>
<dbReference type="InterPro" id="IPR036942">
    <property type="entry name" value="Beta-barrel_TonB_sf"/>
</dbReference>
<evidence type="ECO:0000256" key="5">
    <source>
        <dbReference type="ARBA" id="ARBA00023136"/>
    </source>
</evidence>
<feature type="domain" description="TonB-dependent transporter Oar-like beta-barrel" evidence="8">
    <location>
        <begin position="899"/>
        <end position="977"/>
    </location>
</feature>
<dbReference type="GO" id="GO:0004180">
    <property type="term" value="F:carboxypeptidase activity"/>
    <property type="evidence" value="ECO:0007669"/>
    <property type="project" value="UniProtKB-KW"/>
</dbReference>
<keyword evidence="9" id="KW-0645">Protease</keyword>
<keyword evidence="3" id="KW-1134">Transmembrane beta strand</keyword>
<dbReference type="InterPro" id="IPR057601">
    <property type="entry name" value="Oar-like_b-barrel"/>
</dbReference>
<dbReference type="AlphaFoldDB" id="A0A1H5TZ66"/>
<evidence type="ECO:0000256" key="6">
    <source>
        <dbReference type="ARBA" id="ARBA00023237"/>
    </source>
</evidence>
<dbReference type="Proteomes" id="UP000236728">
    <property type="component" value="Unassembled WGS sequence"/>
</dbReference>
<accession>A0A1H5TZ66</accession>
<dbReference type="InterPro" id="IPR037066">
    <property type="entry name" value="Plug_dom_sf"/>
</dbReference>
<dbReference type="EMBL" id="FNVA01000001">
    <property type="protein sequence ID" value="SEF67478.1"/>
    <property type="molecule type" value="Genomic_DNA"/>
</dbReference>
<keyword evidence="5" id="KW-0472">Membrane</keyword>
<feature type="signal peptide" evidence="7">
    <location>
        <begin position="1"/>
        <end position="21"/>
    </location>
</feature>
<dbReference type="Gene3D" id="2.40.170.20">
    <property type="entry name" value="TonB-dependent receptor, beta-barrel domain"/>
    <property type="match status" value="1"/>
</dbReference>
<dbReference type="SUPFAM" id="SSF56935">
    <property type="entry name" value="Porins"/>
    <property type="match status" value="1"/>
</dbReference>
<organism evidence="9 10">
    <name type="scientific">Bryocella elongata</name>
    <dbReference type="NCBI Taxonomy" id="863522"/>
    <lineage>
        <taxon>Bacteria</taxon>
        <taxon>Pseudomonadati</taxon>
        <taxon>Acidobacteriota</taxon>
        <taxon>Terriglobia</taxon>
        <taxon>Terriglobales</taxon>
        <taxon>Acidobacteriaceae</taxon>
        <taxon>Bryocella</taxon>
    </lineage>
</organism>
<evidence type="ECO:0000256" key="1">
    <source>
        <dbReference type="ARBA" id="ARBA00004571"/>
    </source>
</evidence>
<evidence type="ECO:0000256" key="7">
    <source>
        <dbReference type="SAM" id="SignalP"/>
    </source>
</evidence>
<feature type="domain" description="TonB-dependent transporter Oar-like beta-barrel" evidence="8">
    <location>
        <begin position="568"/>
        <end position="894"/>
    </location>
</feature>
<dbReference type="GO" id="GO:0030246">
    <property type="term" value="F:carbohydrate binding"/>
    <property type="evidence" value="ECO:0007669"/>
    <property type="project" value="InterPro"/>
</dbReference>
<evidence type="ECO:0000259" key="8">
    <source>
        <dbReference type="Pfam" id="PF25183"/>
    </source>
</evidence>
<dbReference type="InterPro" id="IPR039426">
    <property type="entry name" value="TonB-dep_rcpt-like"/>
</dbReference>
<dbReference type="Gene3D" id="2.60.40.1120">
    <property type="entry name" value="Carboxypeptidase-like, regulatory domain"/>
    <property type="match status" value="1"/>
</dbReference>
<evidence type="ECO:0000256" key="2">
    <source>
        <dbReference type="ARBA" id="ARBA00022448"/>
    </source>
</evidence>
<evidence type="ECO:0000256" key="4">
    <source>
        <dbReference type="ARBA" id="ARBA00022692"/>
    </source>
</evidence>
<dbReference type="PANTHER" id="PTHR30069:SF46">
    <property type="entry name" value="OAR PROTEIN"/>
    <property type="match status" value="1"/>
</dbReference>
<keyword evidence="10" id="KW-1185">Reference proteome</keyword>
<protein>
    <submittedName>
        <fullName evidence="9">Carboxypeptidase regulatory-like domain-containing protein</fullName>
    </submittedName>
</protein>
<dbReference type="Pfam" id="PF25183">
    <property type="entry name" value="OMP_b-brl_4"/>
    <property type="match status" value="2"/>
</dbReference>
<keyword evidence="2" id="KW-0813">Transport</keyword>
<sequence>MRANRVILSSLLLFAPTLLVAQTPDTATLRGRVLDPSKALVGGVSVSVRNTSTGLTRTVTSDAHGEFAVEALPVSGEYDVTTMKDGFAAGHLEHVQLAGGSTARVDIRLDVSAASSTVTVEGAAQDVNLTEPSSGIRLSFQQIEETPLLNRRITFLPLLNAANRPAINQGDIFMNQNLFTTNGGGRRQQAYVVDGANGNDSWGRQTIFTNIPEDAVAEMSVLTQSFSAEYGSSTGSVVNLVTRSGTDKLHGSVTELYRPTQGEASLAGFTAASVTSGNQVTSDQLAQTAATLSGKLLKNDPTYFFFAGEWGQQRRTSPVLSAIDPVNFIGHYRDLLGSLRLDRQFSPSNNAFLRIGSDGFYDTNPNGIVGGQTLPSVARTFHRKTYTVEAGDTAILSPHIVNNARVQFQLGSPITEFDPVSLATQYSMAIAGGPTYTAGTSQSALLMNRQYGVDETLSMVFGKHQIAAGGDWLLAHTGGNSKEFGGPYFLGRFVFNTCPAQSGLTAAQLITYCETTWLNNFANVASYTQGFGNPSYTVNDNLFAVFAQDNYHLSRKLTLNLGVRYEDQTFTDQRTNFAPRVGFLYDPFGNGGTVVRGGFGMYYSQVVDNSQANYVLSGPGYINYTATPGQPGFPTSFGAAPLSSLASGVSVPGRTLYIRPGNSAYLDQFFPTSTLVNYPSKLLNPYSEQYDFGVEQKLTSRTILDIDYVGTHQLHGIRPLDVDAPTSFIRTAQNQTRSAAAANCTRPYWVYYYKQEGLTCTAPSAASTQPQYATIQSDVNNGYVHYDSLNVNLKHNFGTRGMLLASYVWSHTIDNVDPDTTAQNPNDALQTGAAEKGNAIYDQRNRGVVSGYYVAPLKIQMGGILTLGGGLPYNLVTGTTNSGDTGGTTDRPVINGVVVGRDTGRGTPIYSFDPFLAREFSIFERVKLNLRAEAFNAANHANYVGFINTYGNGAAPATLGKPSGAGLTAQLPARELQFEARVSF</sequence>
<name>A0A1H5TZ66_9BACT</name>
<dbReference type="GO" id="GO:0044718">
    <property type="term" value="P:siderophore transmembrane transport"/>
    <property type="evidence" value="ECO:0007669"/>
    <property type="project" value="TreeGrafter"/>
</dbReference>
<gene>
    <name evidence="9" type="ORF">SAMN05421819_0777</name>
</gene>
<dbReference type="OrthoDB" id="99838at2"/>
<keyword evidence="4" id="KW-0812">Transmembrane</keyword>
<dbReference type="GO" id="GO:0015344">
    <property type="term" value="F:siderophore uptake transmembrane transporter activity"/>
    <property type="evidence" value="ECO:0007669"/>
    <property type="project" value="TreeGrafter"/>
</dbReference>
<evidence type="ECO:0000313" key="10">
    <source>
        <dbReference type="Proteomes" id="UP000236728"/>
    </source>
</evidence>
<dbReference type="RefSeq" id="WP_103931663.1">
    <property type="nucleotide sequence ID" value="NZ_FNVA01000001.1"/>
</dbReference>
<evidence type="ECO:0000256" key="3">
    <source>
        <dbReference type="ARBA" id="ARBA00022452"/>
    </source>
</evidence>
<dbReference type="PANTHER" id="PTHR30069">
    <property type="entry name" value="TONB-DEPENDENT OUTER MEMBRANE RECEPTOR"/>
    <property type="match status" value="1"/>
</dbReference>
<keyword evidence="9" id="KW-0378">Hydrolase</keyword>
<evidence type="ECO:0000313" key="9">
    <source>
        <dbReference type="EMBL" id="SEF67478.1"/>
    </source>
</evidence>
<dbReference type="InterPro" id="IPR013784">
    <property type="entry name" value="Carb-bd-like_fold"/>
</dbReference>
<keyword evidence="7" id="KW-0732">Signal</keyword>
<keyword evidence="9" id="KW-0121">Carboxypeptidase</keyword>
<reference evidence="9 10" key="1">
    <citation type="submission" date="2016-10" db="EMBL/GenBank/DDBJ databases">
        <authorList>
            <person name="de Groot N.N."/>
        </authorList>
    </citation>
    <scope>NUCLEOTIDE SEQUENCE [LARGE SCALE GENOMIC DNA]</scope>
    <source>
        <strain evidence="9 10">DSM 22489</strain>
    </source>
</reference>
<dbReference type="Pfam" id="PF13620">
    <property type="entry name" value="CarboxypepD_reg"/>
    <property type="match status" value="1"/>
</dbReference>
<keyword evidence="6" id="KW-0998">Cell outer membrane</keyword>
<dbReference type="GO" id="GO:0009279">
    <property type="term" value="C:cell outer membrane"/>
    <property type="evidence" value="ECO:0007669"/>
    <property type="project" value="UniProtKB-SubCell"/>
</dbReference>
<comment type="subcellular location">
    <subcellularLocation>
        <location evidence="1">Cell outer membrane</location>
        <topology evidence="1">Multi-pass membrane protein</topology>
    </subcellularLocation>
</comment>
<dbReference type="Gene3D" id="2.170.130.10">
    <property type="entry name" value="TonB-dependent receptor, plug domain"/>
    <property type="match status" value="1"/>
</dbReference>
<dbReference type="SUPFAM" id="SSF49452">
    <property type="entry name" value="Starch-binding domain-like"/>
    <property type="match status" value="1"/>
</dbReference>
<proteinExistence type="predicted"/>